<comment type="similarity">
    <text evidence="1">Belongs to the glycosyl hydrolase 73 family.</text>
</comment>
<dbReference type="Pfam" id="PF01832">
    <property type="entry name" value="Glucosaminidase"/>
    <property type="match status" value="1"/>
</dbReference>
<organism evidence="5 6">
    <name type="scientific">Schleiferilactobacillus shenzhenensis LY-73</name>
    <dbReference type="NCBI Taxonomy" id="1231336"/>
    <lineage>
        <taxon>Bacteria</taxon>
        <taxon>Bacillati</taxon>
        <taxon>Bacillota</taxon>
        <taxon>Bacilli</taxon>
        <taxon>Lactobacillales</taxon>
        <taxon>Lactobacillaceae</taxon>
        <taxon>Schleiferilactobacillus</taxon>
    </lineage>
</organism>
<dbReference type="PANTHER" id="PTHR33308:SF9">
    <property type="entry name" value="PEPTIDOGLYCAN HYDROLASE FLGJ"/>
    <property type="match status" value="1"/>
</dbReference>
<dbReference type="Gene3D" id="1.10.530.10">
    <property type="match status" value="1"/>
</dbReference>
<keyword evidence="2" id="KW-0378">Hydrolase</keyword>
<dbReference type="PANTHER" id="PTHR33308">
    <property type="entry name" value="PEPTIDOGLYCAN HYDROLASE FLGJ"/>
    <property type="match status" value="1"/>
</dbReference>
<evidence type="ECO:0000259" key="4">
    <source>
        <dbReference type="SMART" id="SM00047"/>
    </source>
</evidence>
<dbReference type="HOGENOM" id="CLU_521569_0_0_9"/>
<dbReference type="eggNOG" id="COG1705">
    <property type="taxonomic scope" value="Bacteria"/>
</dbReference>
<feature type="signal peptide" evidence="3">
    <location>
        <begin position="1"/>
        <end position="47"/>
    </location>
</feature>
<evidence type="ECO:0000313" key="5">
    <source>
        <dbReference type="EMBL" id="ERL64554.1"/>
    </source>
</evidence>
<evidence type="ECO:0000256" key="3">
    <source>
        <dbReference type="SAM" id="SignalP"/>
    </source>
</evidence>
<protein>
    <submittedName>
        <fullName evidence="5">Autolysin</fullName>
    </submittedName>
</protein>
<name>U4TK33_9LACO</name>
<dbReference type="InterPro" id="IPR002901">
    <property type="entry name" value="MGlyc_endo_b_GlcNAc-like_dom"/>
</dbReference>
<dbReference type="GO" id="GO:0004040">
    <property type="term" value="F:amidase activity"/>
    <property type="evidence" value="ECO:0007669"/>
    <property type="project" value="InterPro"/>
</dbReference>
<dbReference type="InterPro" id="IPR051056">
    <property type="entry name" value="Glycosyl_Hydrolase_73"/>
</dbReference>
<reference evidence="6" key="1">
    <citation type="journal article" date="2013" name="Genome Announc.">
        <title>Whole-Genome Sequencing of Lactobacillus shenzhenensis Strain LY-73T.</title>
        <authorList>
            <person name="Lin Z."/>
            <person name="Liu Z."/>
            <person name="Yang R."/>
            <person name="Zou Y."/>
            <person name="Wan D."/>
            <person name="Chen J."/>
            <person name="Guo M."/>
            <person name="Zhao J."/>
            <person name="Fang C."/>
            <person name="Yang R."/>
            <person name="Liu F."/>
        </authorList>
    </citation>
    <scope>NUCLEOTIDE SEQUENCE [LARGE SCALE GENOMIC DNA]</scope>
    <source>
        <strain evidence="6">LY-73</strain>
    </source>
</reference>
<accession>U4TK33</accession>
<keyword evidence="6" id="KW-1185">Reference proteome</keyword>
<evidence type="ECO:0000313" key="6">
    <source>
        <dbReference type="Proteomes" id="UP000030647"/>
    </source>
</evidence>
<dbReference type="EMBL" id="KI271596">
    <property type="protein sequence ID" value="ERL64554.1"/>
    <property type="molecule type" value="Genomic_DNA"/>
</dbReference>
<sequence>MLNKGRLWYAIPIAHRLNWRKNDMNKKNAWGKLILASSLALSLVASAITPHPAKAAADTVTLAKLATVTPAQQAAFIQTAAATARTVATQYRLYPSVMIAQAVLESHYGTSQLALPPNNNLFGIKGDYNGASVDMPTQEWDKDKNQMVTVTEKFKKYPDLLSSFNDNGNKLRNGVSWDAGYYAGTWVENTTSYKDATKALTGKYATAPTYGDTLNDLIQRWDLTQYDAAVAPSNQVAYVTAGAGATVYTSYSDNRQPTGGTLKLGTAWRVTNTATRLDGQVFYQVAHNQWISAGDTSTTAPTTVTPANTVIYVANRTGAAVYNTYTAGRQATGRVLPYASAWRATSVAKLATGETLYQVGTNNWLRSQDIAATKPNVPGPVEKTAYQYATNDVLTITQRGGAALYQGLTSQTTGRTLAQGSRWQVSRTAFATDGSIWYQVATGQWVSAAAGTLASGTSTVKERGIVRTHSTTPIMTGTGQLTQRTLAPNTRWQYFAKKKAFGLIWVQVATDQWITGPTLTTE</sequence>
<feature type="chain" id="PRO_5038411137" evidence="3">
    <location>
        <begin position="48"/>
        <end position="522"/>
    </location>
</feature>
<feature type="domain" description="Mannosyl-glycoprotein endo-beta-N-acetylglucosamidase-like" evidence="4">
    <location>
        <begin position="65"/>
        <end position="227"/>
    </location>
</feature>
<evidence type="ECO:0000256" key="1">
    <source>
        <dbReference type="ARBA" id="ARBA00010266"/>
    </source>
</evidence>
<dbReference type="AlphaFoldDB" id="U4TK33"/>
<proteinExistence type="inferred from homology"/>
<dbReference type="STRING" id="1231336.L248_0849"/>
<gene>
    <name evidence="5" type="ORF">L248_0849</name>
</gene>
<dbReference type="Proteomes" id="UP000030647">
    <property type="component" value="Unassembled WGS sequence"/>
</dbReference>
<dbReference type="SMART" id="SM00047">
    <property type="entry name" value="LYZ2"/>
    <property type="match status" value="1"/>
</dbReference>
<keyword evidence="3" id="KW-0732">Signal</keyword>
<evidence type="ECO:0000256" key="2">
    <source>
        <dbReference type="ARBA" id="ARBA00022801"/>
    </source>
</evidence>
<dbReference type="Gene3D" id="4.10.80.30">
    <property type="entry name" value="DNA polymerase, domain 6"/>
    <property type="match status" value="1"/>
</dbReference>